<accession>A0A450TEG0</accession>
<dbReference type="AlphaFoldDB" id="A0A450TEG0"/>
<name>A0A450TEG0_9GAMM</name>
<reference evidence="2" key="1">
    <citation type="submission" date="2019-02" db="EMBL/GenBank/DDBJ databases">
        <authorList>
            <person name="Gruber-Vodicka R. H."/>
            <person name="Seah K. B. B."/>
        </authorList>
    </citation>
    <scope>NUCLEOTIDE SEQUENCE</scope>
    <source>
        <strain evidence="2">BECK_DK47</strain>
    </source>
</reference>
<evidence type="ECO:0000313" key="2">
    <source>
        <dbReference type="EMBL" id="VFJ65486.1"/>
    </source>
</evidence>
<proteinExistence type="predicted"/>
<protein>
    <submittedName>
        <fullName evidence="2">Uncharacterized protein</fullName>
    </submittedName>
</protein>
<feature type="region of interest" description="Disordered" evidence="1">
    <location>
        <begin position="69"/>
        <end position="92"/>
    </location>
</feature>
<gene>
    <name evidence="2" type="ORF">BECKDK2373B_GA0170837_11513</name>
</gene>
<evidence type="ECO:0000256" key="1">
    <source>
        <dbReference type="SAM" id="MobiDB-lite"/>
    </source>
</evidence>
<dbReference type="EMBL" id="CAADEX010000151">
    <property type="protein sequence ID" value="VFJ65486.1"/>
    <property type="molecule type" value="Genomic_DNA"/>
</dbReference>
<organism evidence="2">
    <name type="scientific">Candidatus Kentrum sp. DK</name>
    <dbReference type="NCBI Taxonomy" id="2126562"/>
    <lineage>
        <taxon>Bacteria</taxon>
        <taxon>Pseudomonadati</taxon>
        <taxon>Pseudomonadota</taxon>
        <taxon>Gammaproteobacteria</taxon>
        <taxon>Candidatus Kentrum</taxon>
    </lineage>
</organism>
<sequence length="148" mass="16103">MTGSVERRFQKLQQKRRAGCVEIRASCPGKSGSVTIGSLISEARECGWVLPEEKLSGKEIEKRKREAAARREEAKRKALAAEKAREDGAEEVAKATERIVGELTSDSGTSPYLDAKKVKAFRCALRGASLPGTKTAKSKARYPSHITA</sequence>